<comment type="caution">
    <text evidence="9">The sequence shown here is derived from an EMBL/GenBank/DDBJ whole genome shotgun (WGS) entry which is preliminary data.</text>
</comment>
<dbReference type="Gene3D" id="2.40.30.10">
    <property type="entry name" value="Translation factors"/>
    <property type="match status" value="1"/>
</dbReference>
<dbReference type="Pfam" id="PF00175">
    <property type="entry name" value="NAD_binding_1"/>
    <property type="match status" value="1"/>
</dbReference>
<dbReference type="InterPro" id="IPR039261">
    <property type="entry name" value="FNR_nucleotide-bd"/>
</dbReference>
<evidence type="ECO:0000256" key="2">
    <source>
        <dbReference type="ARBA" id="ARBA00022714"/>
    </source>
</evidence>
<dbReference type="GO" id="GO:0046872">
    <property type="term" value="F:metal ion binding"/>
    <property type="evidence" value="ECO:0007669"/>
    <property type="project" value="UniProtKB-KW"/>
</dbReference>
<dbReference type="CDD" id="cd06185">
    <property type="entry name" value="PDR_like"/>
    <property type="match status" value="1"/>
</dbReference>
<dbReference type="PROSITE" id="PS51085">
    <property type="entry name" value="2FE2S_FER_2"/>
    <property type="match status" value="1"/>
</dbReference>
<dbReference type="GO" id="GO:0051537">
    <property type="term" value="F:2 iron, 2 sulfur cluster binding"/>
    <property type="evidence" value="ECO:0007669"/>
    <property type="project" value="UniProtKB-KW"/>
</dbReference>
<evidence type="ECO:0000259" key="7">
    <source>
        <dbReference type="PROSITE" id="PS51085"/>
    </source>
</evidence>
<feature type="domain" description="2Fe-2S ferredoxin-type" evidence="7">
    <location>
        <begin position="232"/>
        <end position="317"/>
    </location>
</feature>
<dbReference type="InterPro" id="IPR006058">
    <property type="entry name" value="2Fe2S_fd_BS"/>
</dbReference>
<dbReference type="PANTHER" id="PTHR47354">
    <property type="entry name" value="NADH OXIDOREDUCTASE HCR"/>
    <property type="match status" value="1"/>
</dbReference>
<evidence type="ECO:0000256" key="6">
    <source>
        <dbReference type="ARBA" id="ARBA00023014"/>
    </source>
</evidence>
<evidence type="ECO:0000256" key="5">
    <source>
        <dbReference type="ARBA" id="ARBA00023004"/>
    </source>
</evidence>
<name>A0A244ENA9_PSESX</name>
<dbReference type="OrthoDB" id="9801223at2"/>
<evidence type="ECO:0000256" key="3">
    <source>
        <dbReference type="ARBA" id="ARBA00022723"/>
    </source>
</evidence>
<feature type="domain" description="FAD-binding FR-type" evidence="8">
    <location>
        <begin position="3"/>
        <end position="105"/>
    </location>
</feature>
<dbReference type="InterPro" id="IPR012675">
    <property type="entry name" value="Beta-grasp_dom_sf"/>
</dbReference>
<dbReference type="PRINTS" id="PR00409">
    <property type="entry name" value="PHDIOXRDTASE"/>
</dbReference>
<reference evidence="9 10" key="1">
    <citation type="submission" date="2017-01" db="EMBL/GenBank/DDBJ databases">
        <authorList>
            <person name="Mah S.A."/>
            <person name="Swanson W.J."/>
            <person name="Moy G.W."/>
            <person name="Vacquier V.D."/>
        </authorList>
    </citation>
    <scope>NUCLEOTIDE SEQUENCE [LARGE SCALE GENOMIC DNA]</scope>
    <source>
        <strain evidence="9">PDD-32b-74</strain>
    </source>
</reference>
<protein>
    <submittedName>
        <fullName evidence="9">Oxidoreductase</fullName>
    </submittedName>
</protein>
<dbReference type="PROSITE" id="PS51384">
    <property type="entry name" value="FAD_FR"/>
    <property type="match status" value="1"/>
</dbReference>
<dbReference type="InterPro" id="IPR001433">
    <property type="entry name" value="OxRdtase_FAD/NAD-bd"/>
</dbReference>
<keyword evidence="6" id="KW-0411">Iron-sulfur</keyword>
<dbReference type="Gene3D" id="3.40.50.80">
    <property type="entry name" value="Nucleotide-binding domain of ferredoxin-NADP reductase (FNR) module"/>
    <property type="match status" value="1"/>
</dbReference>
<keyword evidence="3" id="KW-0479">Metal-binding</keyword>
<evidence type="ECO:0000259" key="8">
    <source>
        <dbReference type="PROSITE" id="PS51384"/>
    </source>
</evidence>
<gene>
    <name evidence="9" type="ORF">BW686_18625</name>
</gene>
<keyword evidence="1" id="KW-0285">Flavoprotein</keyword>
<dbReference type="EMBL" id="MTSA01000014">
    <property type="protein sequence ID" value="OUM05952.1"/>
    <property type="molecule type" value="Genomic_DNA"/>
</dbReference>
<dbReference type="RefSeq" id="WP_084918985.1">
    <property type="nucleotide sequence ID" value="NZ_MTSA01000014.1"/>
</dbReference>
<dbReference type="InterPro" id="IPR036010">
    <property type="entry name" value="2Fe-2S_ferredoxin-like_sf"/>
</dbReference>
<dbReference type="InterPro" id="IPR001041">
    <property type="entry name" value="2Fe-2S_ferredoxin-type"/>
</dbReference>
<dbReference type="CDD" id="cd00207">
    <property type="entry name" value="fer2"/>
    <property type="match status" value="1"/>
</dbReference>
<dbReference type="InterPro" id="IPR017927">
    <property type="entry name" value="FAD-bd_FR_type"/>
</dbReference>
<dbReference type="Proteomes" id="UP000195128">
    <property type="component" value="Unassembled WGS sequence"/>
</dbReference>
<sequence>MGIGLQTVRVTNITRHTPSIVSIDLAPVGSDSLQAFDPGAHIDVHLPNGLVRSYSLMGTSAYSGHYRLGVLHDRQSRGGSAFIHQYLRAGVLLKVSPPRNNFPVASAKHAVFIAGGIGITPLIGMARQLKERGAAVELLYCARSEGEMAFRDELEGLSGRVSYHFDDQQGRPPDLQSFMQGFPADTHFYCCGPAPMLTAFDQACSSLRIRHSHTERFSGVVTPIPEGIGKGHQVILSRSGKQLHHDGQGSLLDTLIATGHNVSYSCREGVCGACEVSVLEGALEHRDAVLSASERASGKTMMICVSRCTSDRLVLDM</sequence>
<dbReference type="Gene3D" id="3.10.20.30">
    <property type="match status" value="1"/>
</dbReference>
<dbReference type="PANTHER" id="PTHR47354:SF1">
    <property type="entry name" value="CARNITINE MONOOXYGENASE REDUCTASE SUBUNIT"/>
    <property type="match status" value="1"/>
</dbReference>
<keyword evidence="4" id="KW-0560">Oxidoreductase</keyword>
<evidence type="ECO:0000313" key="10">
    <source>
        <dbReference type="Proteomes" id="UP000195128"/>
    </source>
</evidence>
<organism evidence="9 10">
    <name type="scientific">Pseudomonas syringae</name>
    <dbReference type="NCBI Taxonomy" id="317"/>
    <lineage>
        <taxon>Bacteria</taxon>
        <taxon>Pseudomonadati</taxon>
        <taxon>Pseudomonadota</taxon>
        <taxon>Gammaproteobacteria</taxon>
        <taxon>Pseudomonadales</taxon>
        <taxon>Pseudomonadaceae</taxon>
        <taxon>Pseudomonas</taxon>
    </lineage>
</organism>
<dbReference type="Pfam" id="PF00111">
    <property type="entry name" value="Fer2"/>
    <property type="match status" value="1"/>
</dbReference>
<evidence type="ECO:0000313" key="9">
    <source>
        <dbReference type="EMBL" id="OUM05952.1"/>
    </source>
</evidence>
<proteinExistence type="predicted"/>
<dbReference type="AlphaFoldDB" id="A0A244ENA9"/>
<dbReference type="SUPFAM" id="SSF54292">
    <property type="entry name" value="2Fe-2S ferredoxin-like"/>
    <property type="match status" value="1"/>
</dbReference>
<dbReference type="PROSITE" id="PS00197">
    <property type="entry name" value="2FE2S_FER_1"/>
    <property type="match status" value="1"/>
</dbReference>
<evidence type="ECO:0000256" key="1">
    <source>
        <dbReference type="ARBA" id="ARBA00022630"/>
    </source>
</evidence>
<dbReference type="SUPFAM" id="SSF52343">
    <property type="entry name" value="Ferredoxin reductase-like, C-terminal NADP-linked domain"/>
    <property type="match status" value="1"/>
</dbReference>
<dbReference type="InterPro" id="IPR050415">
    <property type="entry name" value="MRET"/>
</dbReference>
<keyword evidence="2" id="KW-0001">2Fe-2S</keyword>
<dbReference type="InterPro" id="IPR017938">
    <property type="entry name" value="Riboflavin_synthase-like_b-brl"/>
</dbReference>
<accession>A0A244ENA9</accession>
<evidence type="ECO:0000256" key="4">
    <source>
        <dbReference type="ARBA" id="ARBA00023002"/>
    </source>
</evidence>
<dbReference type="GO" id="GO:0016491">
    <property type="term" value="F:oxidoreductase activity"/>
    <property type="evidence" value="ECO:0007669"/>
    <property type="project" value="UniProtKB-KW"/>
</dbReference>
<dbReference type="SUPFAM" id="SSF63380">
    <property type="entry name" value="Riboflavin synthase domain-like"/>
    <property type="match status" value="1"/>
</dbReference>
<keyword evidence="5" id="KW-0408">Iron</keyword>